<evidence type="ECO:0000313" key="3">
    <source>
        <dbReference type="Proteomes" id="UP000011626"/>
    </source>
</evidence>
<evidence type="ECO:0000256" key="1">
    <source>
        <dbReference type="SAM" id="MobiDB-lite"/>
    </source>
</evidence>
<dbReference type="AlphaFoldDB" id="M0CNS0"/>
<dbReference type="InterPro" id="IPR058893">
    <property type="entry name" value="RHH-containing"/>
</dbReference>
<feature type="region of interest" description="Disordered" evidence="1">
    <location>
        <begin position="88"/>
        <end position="111"/>
    </location>
</feature>
<protein>
    <submittedName>
        <fullName evidence="2">Uncharacterized protein</fullName>
    </submittedName>
</protein>
<accession>M0CNS0</accession>
<dbReference type="OrthoDB" id="297731at2157"/>
<proteinExistence type="predicted"/>
<reference evidence="2 3" key="1">
    <citation type="journal article" date="2014" name="PLoS Genet.">
        <title>Phylogenetically driven sequencing of extremely halophilic archaea reveals strategies for static and dynamic osmo-response.</title>
        <authorList>
            <person name="Becker E.A."/>
            <person name="Seitzer P.M."/>
            <person name="Tritt A."/>
            <person name="Larsen D."/>
            <person name="Krusor M."/>
            <person name="Yao A.I."/>
            <person name="Wu D."/>
            <person name="Madern D."/>
            <person name="Eisen J.A."/>
            <person name="Darling A.E."/>
            <person name="Facciotti M.T."/>
        </authorList>
    </citation>
    <scope>NUCLEOTIDE SEQUENCE [LARGE SCALE GENOMIC DNA]</scope>
    <source>
        <strain evidence="2 3">2-9-1</strain>
    </source>
</reference>
<dbReference type="eggNOG" id="arCOG06248">
    <property type="taxonomic scope" value="Archaea"/>
</dbReference>
<sequence length="111" mass="12516">MSLDDLQDDVQGEYSDLDEVLSVDTDRETRNELAMLLAALDTDDPDELVRRGIHMLFQSAVETGNLDFHLRSEYDVTYDEYLLGATMDTYNDGGVGSGVGPDDPDDRRYQF</sequence>
<keyword evidence="3" id="KW-1185">Reference proteome</keyword>
<organism evidence="2 3">
    <name type="scientific">Halosimplex carlsbadense 2-9-1</name>
    <dbReference type="NCBI Taxonomy" id="797114"/>
    <lineage>
        <taxon>Archaea</taxon>
        <taxon>Methanobacteriati</taxon>
        <taxon>Methanobacteriota</taxon>
        <taxon>Stenosarchaea group</taxon>
        <taxon>Halobacteria</taxon>
        <taxon>Halobacteriales</taxon>
        <taxon>Haloarculaceae</taxon>
        <taxon>Halosimplex</taxon>
    </lineage>
</organism>
<dbReference type="RefSeq" id="WP_006884011.1">
    <property type="nucleotide sequence ID" value="NZ_AOIU01000028.1"/>
</dbReference>
<dbReference type="PATRIC" id="fig|797114.5.peg.2380"/>
<gene>
    <name evidence="2" type="ORF">C475_11685</name>
</gene>
<dbReference type="Proteomes" id="UP000011626">
    <property type="component" value="Unassembled WGS sequence"/>
</dbReference>
<dbReference type="EMBL" id="AOIU01000028">
    <property type="protein sequence ID" value="ELZ24896.1"/>
    <property type="molecule type" value="Genomic_DNA"/>
</dbReference>
<comment type="caution">
    <text evidence="2">The sequence shown here is derived from an EMBL/GenBank/DDBJ whole genome shotgun (WGS) entry which is preliminary data.</text>
</comment>
<name>M0CNS0_9EURY</name>
<dbReference type="Pfam" id="PF26048">
    <property type="entry name" value="RHH_11"/>
    <property type="match status" value="1"/>
</dbReference>
<evidence type="ECO:0000313" key="2">
    <source>
        <dbReference type="EMBL" id="ELZ24896.1"/>
    </source>
</evidence>